<sequence>MAGLLSTHPSSGHSRKEGDLLNGLGASANRPFMALQVPKKRKRIKQTKATSSEWMRDFMVISPSVR</sequence>
<evidence type="ECO:0000313" key="3">
    <source>
        <dbReference type="Proteomes" id="UP000257323"/>
    </source>
</evidence>
<comment type="caution">
    <text evidence="2">The sequence shown here is derived from an EMBL/GenBank/DDBJ whole genome shotgun (WGS) entry which is preliminary data.</text>
</comment>
<gene>
    <name evidence="2" type="ORF">OP8BY_2443</name>
</gene>
<dbReference type="AlphaFoldDB" id="A0A3E2BJ45"/>
<evidence type="ECO:0000256" key="1">
    <source>
        <dbReference type="SAM" id="MobiDB-lite"/>
    </source>
</evidence>
<name>A0A3E2BJ45_9BACT</name>
<feature type="region of interest" description="Disordered" evidence="1">
    <location>
        <begin position="1"/>
        <end position="25"/>
    </location>
</feature>
<dbReference type="EMBL" id="QUAH01000022">
    <property type="protein sequence ID" value="RFT14714.1"/>
    <property type="molecule type" value="Genomic_DNA"/>
</dbReference>
<protein>
    <submittedName>
        <fullName evidence="2">Uncharacterized protein</fullName>
    </submittedName>
</protein>
<proteinExistence type="predicted"/>
<accession>A0A3E2BJ45</accession>
<organism evidence="2 3">
    <name type="scientific">Candidatus Saccharicenans subterraneus</name>
    <dbReference type="NCBI Taxonomy" id="2508984"/>
    <lineage>
        <taxon>Bacteria</taxon>
        <taxon>Candidatus Aminicenantota</taxon>
        <taxon>Candidatus Aminicenantia</taxon>
        <taxon>Candidatus Aminicenantales</taxon>
        <taxon>Candidatus Saccharicenantaceae</taxon>
        <taxon>Candidatus Saccharicenans</taxon>
    </lineage>
</organism>
<dbReference type="Proteomes" id="UP000257323">
    <property type="component" value="Unassembled WGS sequence"/>
</dbReference>
<reference evidence="2 3" key="1">
    <citation type="submission" date="2018-08" db="EMBL/GenBank/DDBJ databases">
        <title>Genome analysis of the thermophilic bacterium of the candidate phylum Aminicenantes from deep subsurface aquifer revealed its physiology and ecological role.</title>
        <authorList>
            <person name="Kadnikov V.V."/>
            <person name="Mardanov A.V."/>
            <person name="Beletsky A.V."/>
            <person name="Karnachuk O.V."/>
            <person name="Ravin N.V."/>
        </authorList>
    </citation>
    <scope>NUCLEOTIDE SEQUENCE [LARGE SCALE GENOMIC DNA]</scope>
    <source>
        <strain evidence="2">BY38</strain>
    </source>
</reference>
<evidence type="ECO:0000313" key="2">
    <source>
        <dbReference type="EMBL" id="RFT14714.1"/>
    </source>
</evidence>